<feature type="region of interest" description="Disordered" evidence="1">
    <location>
        <begin position="1"/>
        <end position="25"/>
    </location>
</feature>
<dbReference type="AlphaFoldDB" id="A0A0E9QGB8"/>
<reference evidence="2" key="1">
    <citation type="submission" date="2014-11" db="EMBL/GenBank/DDBJ databases">
        <authorList>
            <person name="Amaro Gonzalez C."/>
        </authorList>
    </citation>
    <scope>NUCLEOTIDE SEQUENCE</scope>
</reference>
<organism evidence="2">
    <name type="scientific">Anguilla anguilla</name>
    <name type="common">European freshwater eel</name>
    <name type="synonym">Muraena anguilla</name>
    <dbReference type="NCBI Taxonomy" id="7936"/>
    <lineage>
        <taxon>Eukaryota</taxon>
        <taxon>Metazoa</taxon>
        <taxon>Chordata</taxon>
        <taxon>Craniata</taxon>
        <taxon>Vertebrata</taxon>
        <taxon>Euteleostomi</taxon>
        <taxon>Actinopterygii</taxon>
        <taxon>Neopterygii</taxon>
        <taxon>Teleostei</taxon>
        <taxon>Anguilliformes</taxon>
        <taxon>Anguillidae</taxon>
        <taxon>Anguilla</taxon>
    </lineage>
</organism>
<name>A0A0E9QGB8_ANGAN</name>
<accession>A0A0E9QGB8</accession>
<protein>
    <submittedName>
        <fullName evidence="2">Uncharacterized protein</fullName>
    </submittedName>
</protein>
<dbReference type="EMBL" id="GBXM01093212">
    <property type="protein sequence ID" value="JAH15365.1"/>
    <property type="molecule type" value="Transcribed_RNA"/>
</dbReference>
<evidence type="ECO:0000256" key="1">
    <source>
        <dbReference type="SAM" id="MobiDB-lite"/>
    </source>
</evidence>
<reference evidence="2" key="2">
    <citation type="journal article" date="2015" name="Fish Shellfish Immunol.">
        <title>Early steps in the European eel (Anguilla anguilla)-Vibrio vulnificus interaction in the gills: Role of the RtxA13 toxin.</title>
        <authorList>
            <person name="Callol A."/>
            <person name="Pajuelo D."/>
            <person name="Ebbesson L."/>
            <person name="Teles M."/>
            <person name="MacKenzie S."/>
            <person name="Amaro C."/>
        </authorList>
    </citation>
    <scope>NUCLEOTIDE SEQUENCE</scope>
</reference>
<proteinExistence type="predicted"/>
<evidence type="ECO:0000313" key="2">
    <source>
        <dbReference type="EMBL" id="JAH15365.1"/>
    </source>
</evidence>
<sequence length="25" mass="2862">MFSTINSQKAEDVWENQPLSYTDTG</sequence>